<dbReference type="EMBL" id="MIJF01000013">
    <property type="protein sequence ID" value="OEF99758.1"/>
    <property type="molecule type" value="Genomic_DNA"/>
</dbReference>
<dbReference type="Pfam" id="PF05384">
    <property type="entry name" value="DegS"/>
    <property type="match status" value="1"/>
</dbReference>
<keyword evidence="7" id="KW-0963">Cytoplasm</keyword>
<dbReference type="CDD" id="cd16917">
    <property type="entry name" value="HATPase_UhpB-NarQ-NarX-like"/>
    <property type="match status" value="1"/>
</dbReference>
<feature type="domain" description="Histidine kinase" evidence="9">
    <location>
        <begin position="188"/>
        <end position="382"/>
    </location>
</feature>
<dbReference type="InterPro" id="IPR011712">
    <property type="entry name" value="Sig_transdc_His_kin_sub3_dim/P"/>
</dbReference>
<dbReference type="GO" id="GO:0005524">
    <property type="term" value="F:ATP binding"/>
    <property type="evidence" value="ECO:0007669"/>
    <property type="project" value="UniProtKB-UniRule"/>
</dbReference>
<dbReference type="InterPro" id="IPR003594">
    <property type="entry name" value="HATPase_dom"/>
</dbReference>
<dbReference type="InterPro" id="IPR016381">
    <property type="entry name" value="Sig_transdc_His_kinase_DegS"/>
</dbReference>
<keyword evidence="6 7" id="KW-0902">Two-component regulatory system</keyword>
<dbReference type="EC" id="2.7.13.3" evidence="7"/>
<dbReference type="GO" id="GO:0000155">
    <property type="term" value="F:phosphorelay sensor kinase activity"/>
    <property type="evidence" value="ECO:0007669"/>
    <property type="project" value="UniProtKB-UniRule"/>
</dbReference>
<feature type="coiled-coil region" evidence="8">
    <location>
        <begin position="34"/>
        <end position="82"/>
    </location>
</feature>
<comment type="function">
    <text evidence="7">Member of the two-component regulatory system DegS/DegU, which plays an important role in the transition growth phase.</text>
</comment>
<evidence type="ECO:0000256" key="6">
    <source>
        <dbReference type="ARBA" id="ARBA00023012"/>
    </source>
</evidence>
<comment type="subcellular location">
    <subcellularLocation>
        <location evidence="7">Cytoplasm</location>
    </subcellularLocation>
</comment>
<organism evidence="10 11">
    <name type="scientific">Vulcanibacillus modesticaldus</name>
    <dbReference type="NCBI Taxonomy" id="337097"/>
    <lineage>
        <taxon>Bacteria</taxon>
        <taxon>Bacillati</taxon>
        <taxon>Bacillota</taxon>
        <taxon>Bacilli</taxon>
        <taxon>Bacillales</taxon>
        <taxon>Bacillaceae</taxon>
        <taxon>Vulcanibacillus</taxon>
    </lineage>
</organism>
<accession>A0A1D2YVK2</accession>
<name>A0A1D2YVK2_9BACI</name>
<dbReference type="Proteomes" id="UP000243739">
    <property type="component" value="Unassembled WGS sequence"/>
</dbReference>
<keyword evidence="11" id="KW-1185">Reference proteome</keyword>
<dbReference type="SUPFAM" id="SSF55874">
    <property type="entry name" value="ATPase domain of HSP90 chaperone/DNA topoisomerase II/histidine kinase"/>
    <property type="match status" value="1"/>
</dbReference>
<keyword evidence="7" id="KW-0904">Protein phosphatase</keyword>
<dbReference type="GO" id="GO:0004721">
    <property type="term" value="F:phosphoprotein phosphatase activity"/>
    <property type="evidence" value="ECO:0007669"/>
    <property type="project" value="UniProtKB-UniRule"/>
</dbReference>
<dbReference type="RefSeq" id="WP_069656245.1">
    <property type="nucleotide sequence ID" value="NZ_MIJF01000013.1"/>
</dbReference>
<dbReference type="Pfam" id="PF02518">
    <property type="entry name" value="HATPase_c"/>
    <property type="match status" value="1"/>
</dbReference>
<evidence type="ECO:0000256" key="5">
    <source>
        <dbReference type="ARBA" id="ARBA00022840"/>
    </source>
</evidence>
<keyword evidence="5 7" id="KW-0067">ATP-binding</keyword>
<evidence type="ECO:0000256" key="8">
    <source>
        <dbReference type="SAM" id="Coils"/>
    </source>
</evidence>
<evidence type="ECO:0000256" key="2">
    <source>
        <dbReference type="ARBA" id="ARBA00022679"/>
    </source>
</evidence>
<dbReference type="InterPro" id="IPR008595">
    <property type="entry name" value="DegS"/>
</dbReference>
<evidence type="ECO:0000256" key="7">
    <source>
        <dbReference type="PIRNR" id="PIRNR003169"/>
    </source>
</evidence>
<dbReference type="PROSITE" id="PS50109">
    <property type="entry name" value="HIS_KIN"/>
    <property type="match status" value="1"/>
</dbReference>
<keyword evidence="3 7" id="KW-0547">Nucleotide-binding</keyword>
<comment type="caution">
    <text evidence="10">The sequence shown here is derived from an EMBL/GenBank/DDBJ whole genome shotgun (WGS) entry which is preliminary data.</text>
</comment>
<keyword evidence="7" id="KW-0378">Hydrolase</keyword>
<dbReference type="STRING" id="337097.BHF71_00865"/>
<dbReference type="AlphaFoldDB" id="A0A1D2YVK2"/>
<proteinExistence type="predicted"/>
<protein>
    <recommendedName>
        <fullName evidence="7">Signal transduction histidine-protein kinase/phosphatase DegS</fullName>
        <ecNumber evidence="7">2.7.13.3</ecNumber>
        <ecNumber evidence="7">3.1.3.-</ecNumber>
    </recommendedName>
</protein>
<gene>
    <name evidence="10" type="ORF">BHF71_00865</name>
</gene>
<dbReference type="InterPro" id="IPR036890">
    <property type="entry name" value="HATPase_C_sf"/>
</dbReference>
<dbReference type="EC" id="3.1.3.-" evidence="7"/>
<dbReference type="GO" id="GO:0005737">
    <property type="term" value="C:cytoplasm"/>
    <property type="evidence" value="ECO:0007669"/>
    <property type="project" value="UniProtKB-SubCell"/>
</dbReference>
<comment type="catalytic activity">
    <reaction evidence="1 7">
        <text>ATP + protein L-histidine = ADP + protein N-phospho-L-histidine.</text>
        <dbReference type="EC" id="2.7.13.3"/>
    </reaction>
</comment>
<evidence type="ECO:0000256" key="4">
    <source>
        <dbReference type="ARBA" id="ARBA00022777"/>
    </source>
</evidence>
<sequence>MGVEQKTEQIELEEILNKTIESIKKSKEQIFEIAEDARAEKETLIKKLDQINEDIKQVISEVDELELKYKKSRSQLVKVSKNFKVYSESDIQKAYEDANQFQIDLFIAREREVNLRAVRHDLQVRIKNIELTIERAESLITQISVVYDYLTNDFVKMSELVESNQLRQMFGLKIIQAQEEERKRVARDIHDGPAQSMANVVLRTEIAERLMNNNEIELARRELKDLKLMIRQSLADVRQIIFDLRPMVLDDLGLIPTLRKFIPEVSKRERLPIELVITGRERRFPSGLEVAIFRLIQELINNVIKHANASQVLVNVECAESFVQVMIRDNGVGFIEDEVMRDKNHFGLIGIRERIQLLEGELDIKSILNQGTTVIFKIPVKESGESSNESKG</sequence>
<dbReference type="Gene3D" id="3.30.565.10">
    <property type="entry name" value="Histidine kinase-like ATPase, C-terminal domain"/>
    <property type="match status" value="1"/>
</dbReference>
<dbReference type="Pfam" id="PF07730">
    <property type="entry name" value="HisKA_3"/>
    <property type="match status" value="1"/>
</dbReference>
<dbReference type="PIRSF" id="PIRSF003169">
    <property type="entry name" value="STHK_DegS"/>
    <property type="match status" value="1"/>
</dbReference>
<reference evidence="10 11" key="1">
    <citation type="submission" date="2016-09" db="EMBL/GenBank/DDBJ databases">
        <title>Draft genome sequence for the type strain of Vulcanibacillus modesticaldus BR, a strictly anaerobic, moderately thermophilic, and nitrate-reducing bacterium from deep sea-hydrothermal vents of the Mid-Atlantic Ridge.</title>
        <authorList>
            <person name="Abin C.A."/>
            <person name="Hollibaugh J.T."/>
        </authorList>
    </citation>
    <scope>NUCLEOTIDE SEQUENCE [LARGE SCALE GENOMIC DNA]</scope>
    <source>
        <strain evidence="10 11">BR</strain>
    </source>
</reference>
<evidence type="ECO:0000313" key="10">
    <source>
        <dbReference type="EMBL" id="OEF99758.1"/>
    </source>
</evidence>
<dbReference type="GO" id="GO:0046983">
    <property type="term" value="F:protein dimerization activity"/>
    <property type="evidence" value="ECO:0007669"/>
    <property type="project" value="InterPro"/>
</dbReference>
<dbReference type="PANTHER" id="PTHR24421">
    <property type="entry name" value="NITRATE/NITRITE SENSOR PROTEIN NARX-RELATED"/>
    <property type="match status" value="1"/>
</dbReference>
<keyword evidence="2 7" id="KW-0808">Transferase</keyword>
<dbReference type="InterPro" id="IPR050482">
    <property type="entry name" value="Sensor_HK_TwoCompSys"/>
</dbReference>
<dbReference type="PANTHER" id="PTHR24421:SF55">
    <property type="entry name" value="SENSOR HISTIDINE KINASE YDFH"/>
    <property type="match status" value="1"/>
</dbReference>
<evidence type="ECO:0000256" key="3">
    <source>
        <dbReference type="ARBA" id="ARBA00022741"/>
    </source>
</evidence>
<keyword evidence="8" id="KW-0175">Coiled coil</keyword>
<keyword evidence="4 7" id="KW-0418">Kinase</keyword>
<evidence type="ECO:0000259" key="9">
    <source>
        <dbReference type="PROSITE" id="PS50109"/>
    </source>
</evidence>
<dbReference type="SMART" id="SM00387">
    <property type="entry name" value="HATPase_c"/>
    <property type="match status" value="1"/>
</dbReference>
<evidence type="ECO:0000256" key="1">
    <source>
        <dbReference type="ARBA" id="ARBA00000085"/>
    </source>
</evidence>
<dbReference type="GO" id="GO:0016020">
    <property type="term" value="C:membrane"/>
    <property type="evidence" value="ECO:0007669"/>
    <property type="project" value="InterPro"/>
</dbReference>
<dbReference type="InterPro" id="IPR005467">
    <property type="entry name" value="His_kinase_dom"/>
</dbReference>
<dbReference type="OrthoDB" id="9781904at2"/>
<evidence type="ECO:0000313" key="11">
    <source>
        <dbReference type="Proteomes" id="UP000243739"/>
    </source>
</evidence>
<dbReference type="Gene3D" id="1.20.5.1930">
    <property type="match status" value="1"/>
</dbReference>